<reference evidence="2 3" key="1">
    <citation type="journal article" date="2023" name="Sci. Data">
        <title>Genome assembly of the Korean intertidal mud-creeper Batillaria attramentaria.</title>
        <authorList>
            <person name="Patra A.K."/>
            <person name="Ho P.T."/>
            <person name="Jun S."/>
            <person name="Lee S.J."/>
            <person name="Kim Y."/>
            <person name="Won Y.J."/>
        </authorList>
    </citation>
    <scope>NUCLEOTIDE SEQUENCE [LARGE SCALE GENOMIC DNA]</scope>
    <source>
        <strain evidence="2">Wonlab-2016</strain>
    </source>
</reference>
<dbReference type="AlphaFoldDB" id="A0ABD0KY91"/>
<comment type="caution">
    <text evidence="2">The sequence shown here is derived from an EMBL/GenBank/DDBJ whole genome shotgun (WGS) entry which is preliminary data.</text>
</comment>
<gene>
    <name evidence="2" type="ORF">BaRGS_00016653</name>
</gene>
<protein>
    <recommendedName>
        <fullName evidence="4">Ig-like domain-containing protein</fullName>
    </recommendedName>
</protein>
<name>A0ABD0KY91_9CAEN</name>
<feature type="region of interest" description="Disordered" evidence="1">
    <location>
        <begin position="334"/>
        <end position="353"/>
    </location>
</feature>
<feature type="region of interest" description="Disordered" evidence="1">
    <location>
        <begin position="115"/>
        <end position="136"/>
    </location>
</feature>
<dbReference type="EMBL" id="JACVVK020000106">
    <property type="protein sequence ID" value="KAK7492179.1"/>
    <property type="molecule type" value="Genomic_DNA"/>
</dbReference>
<proteinExistence type="predicted"/>
<accession>A0ABD0KY91</accession>
<sequence>AIRTGLFDNGTFRYVECFITVRRNGYLRLTLNEIWNENKTLMSWYQQGRCINYSRLSSCSTSSNPKSTSATVKAVIDDLPEGETRTYGCDAAYSDKGGLKTETYTISVTRVQSSSVSTTDENLPETSTQNGAPQLVKSGFGTKDNPIIVRGDTDVTFYLRADPAPFLSSAAYLGKTMLHHNSSQMHQAPEMIRCWPLRFRDLVQCEVDADLVEEGFYSVTLVNKEGGITVFLQVEPKQSETWRATYANVQRSPDQEMVTYRPLREAVVRDVGVNVEERERFYHEVDDSHLGPEPGKYSALKEARIESSDSSIFDDVAAALSAVNLRGKSRHCRAPPASRLHAPLPPLPSDPTVTSLRRCSSLPDDYLHPAASRLDRREADNAAASRIHRRCSLPSDYLHPVDVILFRQQSPSMDC</sequence>
<evidence type="ECO:0008006" key="4">
    <source>
        <dbReference type="Google" id="ProtNLM"/>
    </source>
</evidence>
<feature type="non-terminal residue" evidence="2">
    <location>
        <position position="1"/>
    </location>
</feature>
<keyword evidence="3" id="KW-1185">Reference proteome</keyword>
<evidence type="ECO:0000313" key="2">
    <source>
        <dbReference type="EMBL" id="KAK7492179.1"/>
    </source>
</evidence>
<feature type="compositionally biased region" description="Polar residues" evidence="1">
    <location>
        <begin position="120"/>
        <end position="132"/>
    </location>
</feature>
<dbReference type="Proteomes" id="UP001519460">
    <property type="component" value="Unassembled WGS sequence"/>
</dbReference>
<evidence type="ECO:0000313" key="3">
    <source>
        <dbReference type="Proteomes" id="UP001519460"/>
    </source>
</evidence>
<organism evidence="2 3">
    <name type="scientific">Batillaria attramentaria</name>
    <dbReference type="NCBI Taxonomy" id="370345"/>
    <lineage>
        <taxon>Eukaryota</taxon>
        <taxon>Metazoa</taxon>
        <taxon>Spiralia</taxon>
        <taxon>Lophotrochozoa</taxon>
        <taxon>Mollusca</taxon>
        <taxon>Gastropoda</taxon>
        <taxon>Caenogastropoda</taxon>
        <taxon>Sorbeoconcha</taxon>
        <taxon>Cerithioidea</taxon>
        <taxon>Batillariidae</taxon>
        <taxon>Batillaria</taxon>
    </lineage>
</organism>
<evidence type="ECO:0000256" key="1">
    <source>
        <dbReference type="SAM" id="MobiDB-lite"/>
    </source>
</evidence>